<dbReference type="Pfam" id="PF02357">
    <property type="entry name" value="NusG"/>
    <property type="match status" value="1"/>
</dbReference>
<keyword evidence="3" id="KW-0804">Transcription</keyword>
<dbReference type="OrthoDB" id="9787731at2"/>
<evidence type="ECO:0000313" key="6">
    <source>
        <dbReference type="EMBL" id="TBW32116.1"/>
    </source>
</evidence>
<keyword evidence="2" id="KW-0805">Transcription regulation</keyword>
<dbReference type="SUPFAM" id="SSF82679">
    <property type="entry name" value="N-utilization substance G protein NusG, N-terminal domain"/>
    <property type="match status" value="1"/>
</dbReference>
<dbReference type="RefSeq" id="WP_131311988.1">
    <property type="nucleotide sequence ID" value="NZ_SJFN01000072.1"/>
</dbReference>
<dbReference type="InterPro" id="IPR006645">
    <property type="entry name" value="NGN-like_dom"/>
</dbReference>
<accession>A0A4Q9VED1</accession>
<sequence length="175" mass="19065">MISAPPPSAAGFRWYAVHTLPRQEALAVIHLERQGYEAFLPKALVTRRHARKFETLKAALFPRYAFVSLDIGRHRWRSINGTMGVASLVMGIDYPQPVPNGIVEDLIEAADEDGVIDIGRGFRPGDPVEILVGPFAGTVGTLVSLDAKGRVEMLLSLLTGAVRVKVAREVLRPAS</sequence>
<dbReference type="SMART" id="SM00738">
    <property type="entry name" value="NGN"/>
    <property type="match status" value="1"/>
</dbReference>
<name>A0A4Q9VED1_9HYPH</name>
<evidence type="ECO:0000313" key="7">
    <source>
        <dbReference type="Proteomes" id="UP000292781"/>
    </source>
</evidence>
<comment type="caution">
    <text evidence="6">The sequence shown here is derived from an EMBL/GenBank/DDBJ whole genome shotgun (WGS) entry which is preliminary data.</text>
</comment>
<feature type="domain" description="NusG-like N-terminal" evidence="4">
    <location>
        <begin position="11"/>
        <end position="110"/>
    </location>
</feature>
<dbReference type="GO" id="GO:0031564">
    <property type="term" value="P:transcription antitermination"/>
    <property type="evidence" value="ECO:0007669"/>
    <property type="project" value="UniProtKB-KW"/>
</dbReference>
<dbReference type="AlphaFoldDB" id="A0A4Q9VED1"/>
<reference evidence="6 7" key="1">
    <citation type="submission" date="2019-02" db="EMBL/GenBank/DDBJ databases">
        <title>Siculibacillus lacustris gen. nov., sp. nov., a new rosette-forming bacterium isolated from a freshwater crater lake (Lake St. Ana, Romania).</title>
        <authorList>
            <person name="Felfoldi T."/>
            <person name="Marton Z."/>
            <person name="Szabo A."/>
            <person name="Mentes A."/>
            <person name="Boka K."/>
            <person name="Marialigeti K."/>
            <person name="Mathe I."/>
            <person name="Koncz M."/>
            <person name="Schumann P."/>
            <person name="Toth E."/>
        </authorList>
    </citation>
    <scope>NUCLEOTIDE SEQUENCE [LARGE SCALE GENOMIC DNA]</scope>
    <source>
        <strain evidence="6 7">SA-279</strain>
    </source>
</reference>
<evidence type="ECO:0000259" key="5">
    <source>
        <dbReference type="SMART" id="SM00739"/>
    </source>
</evidence>
<dbReference type="Proteomes" id="UP000292781">
    <property type="component" value="Unassembled WGS sequence"/>
</dbReference>
<dbReference type="EMBL" id="SJFN01000072">
    <property type="protein sequence ID" value="TBW32116.1"/>
    <property type="molecule type" value="Genomic_DNA"/>
</dbReference>
<proteinExistence type="predicted"/>
<dbReference type="InterPro" id="IPR043425">
    <property type="entry name" value="NusG-like"/>
</dbReference>
<evidence type="ECO:0000256" key="1">
    <source>
        <dbReference type="ARBA" id="ARBA00022814"/>
    </source>
</evidence>
<dbReference type="PANTHER" id="PTHR30265:SF7">
    <property type="entry name" value="TRANSCRIPTION ANTITERMINATION PROTEIN RFAH"/>
    <property type="match status" value="1"/>
</dbReference>
<gene>
    <name evidence="6" type="ORF">EYW49_22635</name>
</gene>
<evidence type="ECO:0000256" key="2">
    <source>
        <dbReference type="ARBA" id="ARBA00023015"/>
    </source>
</evidence>
<evidence type="ECO:0000259" key="4">
    <source>
        <dbReference type="SMART" id="SM00738"/>
    </source>
</evidence>
<keyword evidence="1" id="KW-0889">Transcription antitermination</keyword>
<dbReference type="GO" id="GO:0006354">
    <property type="term" value="P:DNA-templated transcription elongation"/>
    <property type="evidence" value="ECO:0007669"/>
    <property type="project" value="InterPro"/>
</dbReference>
<dbReference type="GO" id="GO:0005829">
    <property type="term" value="C:cytosol"/>
    <property type="evidence" value="ECO:0007669"/>
    <property type="project" value="TreeGrafter"/>
</dbReference>
<dbReference type="CDD" id="cd09892">
    <property type="entry name" value="NGN_SP_RfaH"/>
    <property type="match status" value="1"/>
</dbReference>
<keyword evidence="7" id="KW-1185">Reference proteome</keyword>
<dbReference type="Gene3D" id="3.30.70.940">
    <property type="entry name" value="NusG, N-terminal domain"/>
    <property type="match status" value="1"/>
</dbReference>
<dbReference type="SMART" id="SM00739">
    <property type="entry name" value="KOW"/>
    <property type="match status" value="1"/>
</dbReference>
<dbReference type="PANTHER" id="PTHR30265">
    <property type="entry name" value="RHO-INTERACTING TRANSCRIPTION TERMINATION FACTOR NUSG"/>
    <property type="match status" value="1"/>
</dbReference>
<organism evidence="6 7">
    <name type="scientific">Siculibacillus lacustris</name>
    <dbReference type="NCBI Taxonomy" id="1549641"/>
    <lineage>
        <taxon>Bacteria</taxon>
        <taxon>Pseudomonadati</taxon>
        <taxon>Pseudomonadota</taxon>
        <taxon>Alphaproteobacteria</taxon>
        <taxon>Hyphomicrobiales</taxon>
        <taxon>Ancalomicrobiaceae</taxon>
        <taxon>Siculibacillus</taxon>
    </lineage>
</organism>
<evidence type="ECO:0000256" key="3">
    <source>
        <dbReference type="ARBA" id="ARBA00023163"/>
    </source>
</evidence>
<dbReference type="InterPro" id="IPR036735">
    <property type="entry name" value="NGN_dom_sf"/>
</dbReference>
<feature type="domain" description="KOW" evidence="5">
    <location>
        <begin position="121"/>
        <end position="148"/>
    </location>
</feature>
<dbReference type="InterPro" id="IPR005824">
    <property type="entry name" value="KOW"/>
</dbReference>
<protein>
    <submittedName>
        <fullName evidence="6">Transcriptional activator RfaH</fullName>
    </submittedName>
</protein>